<dbReference type="Proteomes" id="UP000001542">
    <property type="component" value="Unassembled WGS sequence"/>
</dbReference>
<evidence type="ECO:0000313" key="6">
    <source>
        <dbReference type="EMBL" id="EAY08441.1"/>
    </source>
</evidence>
<dbReference type="InParanoid" id="A2EFY5"/>
<dbReference type="AlphaFoldDB" id="A2EFY5"/>
<protein>
    <recommendedName>
        <fullName evidence="4">Protein MAK16 homolog</fullName>
    </recommendedName>
</protein>
<dbReference type="OMA" id="CPLANTK"/>
<evidence type="ECO:0000256" key="1">
    <source>
        <dbReference type="ARBA" id="ARBA00004123"/>
    </source>
</evidence>
<evidence type="ECO:0000259" key="5">
    <source>
        <dbReference type="Pfam" id="PF01778"/>
    </source>
</evidence>
<dbReference type="Pfam" id="PF04874">
    <property type="entry name" value="Mak16"/>
    <property type="match status" value="1"/>
</dbReference>
<gene>
    <name evidence="6" type="ORF">TVAG_355000</name>
</gene>
<dbReference type="PANTHER" id="PTHR23405">
    <property type="entry name" value="MAINTENANCE OF KILLER 16 MAK16 PROTEIN-RELATED"/>
    <property type="match status" value="1"/>
</dbReference>
<proteinExistence type="inferred from homology"/>
<dbReference type="GO" id="GO:0005730">
    <property type="term" value="C:nucleolus"/>
    <property type="evidence" value="ECO:0000318"/>
    <property type="project" value="GO_Central"/>
</dbReference>
<dbReference type="STRING" id="5722.A2EFY5"/>
<dbReference type="eggNOG" id="KOG3064">
    <property type="taxonomic scope" value="Eukaryota"/>
</dbReference>
<dbReference type="OrthoDB" id="10251342at2759"/>
<dbReference type="InterPro" id="IPR029004">
    <property type="entry name" value="Ribosomal_eL28/Mak16"/>
</dbReference>
<organism evidence="6 7">
    <name type="scientific">Trichomonas vaginalis (strain ATCC PRA-98 / G3)</name>
    <dbReference type="NCBI Taxonomy" id="412133"/>
    <lineage>
        <taxon>Eukaryota</taxon>
        <taxon>Metamonada</taxon>
        <taxon>Parabasalia</taxon>
        <taxon>Trichomonadida</taxon>
        <taxon>Trichomonadidae</taxon>
        <taxon>Trichomonas</taxon>
    </lineage>
</organism>
<dbReference type="PANTHER" id="PTHR23405:SF4">
    <property type="entry name" value="PROTEIN MAK16 HOMOLOG"/>
    <property type="match status" value="1"/>
</dbReference>
<evidence type="ECO:0000256" key="3">
    <source>
        <dbReference type="ARBA" id="ARBA00023242"/>
    </source>
</evidence>
<dbReference type="Pfam" id="PF01778">
    <property type="entry name" value="Ribosomal_L28e"/>
    <property type="match status" value="1"/>
</dbReference>
<dbReference type="Gene3D" id="3.30.390.110">
    <property type="match status" value="1"/>
</dbReference>
<dbReference type="SMR" id="A2EFY5"/>
<keyword evidence="3 4" id="KW-0539">Nucleus</keyword>
<comment type="subcellular location">
    <subcellularLocation>
        <location evidence="1">Nucleus</location>
    </subcellularLocation>
</comment>
<reference evidence="6" key="2">
    <citation type="journal article" date="2007" name="Science">
        <title>Draft genome sequence of the sexually transmitted pathogen Trichomonas vaginalis.</title>
        <authorList>
            <person name="Carlton J.M."/>
            <person name="Hirt R.P."/>
            <person name="Silva J.C."/>
            <person name="Delcher A.L."/>
            <person name="Schatz M."/>
            <person name="Zhao Q."/>
            <person name="Wortman J.R."/>
            <person name="Bidwell S.L."/>
            <person name="Alsmark U.C.M."/>
            <person name="Besteiro S."/>
            <person name="Sicheritz-Ponten T."/>
            <person name="Noel C.J."/>
            <person name="Dacks J.B."/>
            <person name="Foster P.G."/>
            <person name="Simillion C."/>
            <person name="Van de Peer Y."/>
            <person name="Miranda-Saavedra D."/>
            <person name="Barton G.J."/>
            <person name="Westrop G.D."/>
            <person name="Mueller S."/>
            <person name="Dessi D."/>
            <person name="Fiori P.L."/>
            <person name="Ren Q."/>
            <person name="Paulsen I."/>
            <person name="Zhang H."/>
            <person name="Bastida-Corcuera F.D."/>
            <person name="Simoes-Barbosa A."/>
            <person name="Brown M.T."/>
            <person name="Hayes R.D."/>
            <person name="Mukherjee M."/>
            <person name="Okumura C.Y."/>
            <person name="Schneider R."/>
            <person name="Smith A.J."/>
            <person name="Vanacova S."/>
            <person name="Villalvazo M."/>
            <person name="Haas B.J."/>
            <person name="Pertea M."/>
            <person name="Feldblyum T.V."/>
            <person name="Utterback T.R."/>
            <person name="Shu C.L."/>
            <person name="Osoegawa K."/>
            <person name="de Jong P.J."/>
            <person name="Hrdy I."/>
            <person name="Horvathova L."/>
            <person name="Zubacova Z."/>
            <person name="Dolezal P."/>
            <person name="Malik S.B."/>
            <person name="Logsdon J.M. Jr."/>
            <person name="Henze K."/>
            <person name="Gupta A."/>
            <person name="Wang C.C."/>
            <person name="Dunne R.L."/>
            <person name="Upcroft J.A."/>
            <person name="Upcroft P."/>
            <person name="White O."/>
            <person name="Salzberg S.L."/>
            <person name="Tang P."/>
            <person name="Chiu C.-H."/>
            <person name="Lee Y.-S."/>
            <person name="Embley T.M."/>
            <person name="Coombs G.H."/>
            <person name="Mottram J.C."/>
            <person name="Tachezy J."/>
            <person name="Fraser-Liggett C.M."/>
            <person name="Johnson P.J."/>
        </authorList>
    </citation>
    <scope>NUCLEOTIDE SEQUENCE [LARGE SCALE GENOMIC DNA]</scope>
    <source>
        <strain evidence="6">G3</strain>
    </source>
</reference>
<feature type="domain" description="Ribosomal eL28/Mak16" evidence="5">
    <location>
        <begin position="9"/>
        <end position="120"/>
    </location>
</feature>
<dbReference type="VEuPathDB" id="TrichDB:TVAG_355000"/>
<dbReference type="GO" id="GO:0030687">
    <property type="term" value="C:preribosome, large subunit precursor"/>
    <property type="evidence" value="ECO:0000318"/>
    <property type="project" value="GO_Central"/>
</dbReference>
<name>A2EFY5_TRIV3</name>
<reference evidence="6" key="1">
    <citation type="submission" date="2006-10" db="EMBL/GenBank/DDBJ databases">
        <authorList>
            <person name="Amadeo P."/>
            <person name="Zhao Q."/>
            <person name="Wortman J."/>
            <person name="Fraser-Liggett C."/>
            <person name="Carlton J."/>
        </authorList>
    </citation>
    <scope>NUCLEOTIDE SEQUENCE</scope>
    <source>
        <strain evidence="6">G3</strain>
    </source>
</reference>
<dbReference type="PIRSF" id="PIRSF003352">
    <property type="entry name" value="MAK16"/>
    <property type="match status" value="1"/>
</dbReference>
<dbReference type="FunCoup" id="A2EFY5">
    <property type="interactions" value="576"/>
</dbReference>
<dbReference type="EMBL" id="DS113378">
    <property type="protein sequence ID" value="EAY08441.1"/>
    <property type="molecule type" value="Genomic_DNA"/>
</dbReference>
<comment type="similarity">
    <text evidence="2 4">Belongs to the MAK16 family.</text>
</comment>
<dbReference type="GO" id="GO:0000460">
    <property type="term" value="P:maturation of 5.8S rRNA"/>
    <property type="evidence" value="ECO:0000318"/>
    <property type="project" value="GO_Central"/>
</dbReference>
<evidence type="ECO:0000313" key="7">
    <source>
        <dbReference type="Proteomes" id="UP000001542"/>
    </source>
</evidence>
<dbReference type="VEuPathDB" id="TrichDB:TVAGG3_0515980"/>
<evidence type="ECO:0000256" key="2">
    <source>
        <dbReference type="ARBA" id="ARBA00005514"/>
    </source>
</evidence>
<dbReference type="GO" id="GO:0000470">
    <property type="term" value="P:maturation of LSU-rRNA"/>
    <property type="evidence" value="ECO:0000318"/>
    <property type="project" value="GO_Central"/>
</dbReference>
<dbReference type="RefSeq" id="XP_001320664.1">
    <property type="nucleotide sequence ID" value="XM_001320629.1"/>
</dbReference>
<sequence length="227" mass="26723">MACGTADSLVWEILKFENCCFRVKTDTLIFCRNEDNVTGICDRKSCSLANSQYGTVMLEKGKLILKTKTAERAHMPSKMWQKIELPENPEEAYKIIEYEMQYWDAWLIEKVKFRYGRLLETLQNMREMRKKEGQVKSLPIKKKIERRNATREQRALNVAHVEYSVQEELKRRLKAGEYGEIYNLNQAEFQDNLDELAGEEEEVDFVDASDFEELVEEEEEEVLENAQ</sequence>
<dbReference type="KEGG" id="tva:4766340"/>
<keyword evidence="7" id="KW-1185">Reference proteome</keyword>
<evidence type="ECO:0000256" key="4">
    <source>
        <dbReference type="PIRNR" id="PIRNR003352"/>
    </source>
</evidence>
<dbReference type="InterPro" id="IPR006958">
    <property type="entry name" value="Mak16"/>
</dbReference>
<accession>A2EFY5</accession>